<protein>
    <submittedName>
        <fullName evidence="1">Uncharacterized protein</fullName>
    </submittedName>
</protein>
<feature type="non-terminal residue" evidence="1">
    <location>
        <position position="1"/>
    </location>
</feature>
<reference evidence="1 2" key="1">
    <citation type="journal article" date="2023" name="Plants (Basel)">
        <title>Bridging the Gap: Combining Genomics and Transcriptomics Approaches to Understand Stylosanthes scabra, an Orphan Legume from the Brazilian Caatinga.</title>
        <authorList>
            <person name="Ferreira-Neto J.R.C."/>
            <person name="da Silva M.D."/>
            <person name="Binneck E."/>
            <person name="de Melo N.F."/>
            <person name="da Silva R.H."/>
            <person name="de Melo A.L.T.M."/>
            <person name="Pandolfi V."/>
            <person name="Bustamante F.O."/>
            <person name="Brasileiro-Vidal A.C."/>
            <person name="Benko-Iseppon A.M."/>
        </authorList>
    </citation>
    <scope>NUCLEOTIDE SEQUENCE [LARGE SCALE GENOMIC DNA]</scope>
    <source>
        <tissue evidence="1">Leaves</tissue>
    </source>
</reference>
<comment type="caution">
    <text evidence="1">The sequence shown here is derived from an EMBL/GenBank/DDBJ whole genome shotgun (WGS) entry which is preliminary data.</text>
</comment>
<name>A0ABU6X158_9FABA</name>
<sequence length="55" mass="5707">SPRLGIEDRRLGAGYLAPGRGLADELILGFDEGRGVSTLGVGAGRLGVDELLLEE</sequence>
<evidence type="ECO:0000313" key="1">
    <source>
        <dbReference type="EMBL" id="MED6191382.1"/>
    </source>
</evidence>
<dbReference type="Proteomes" id="UP001341840">
    <property type="component" value="Unassembled WGS sequence"/>
</dbReference>
<keyword evidence="2" id="KW-1185">Reference proteome</keyword>
<dbReference type="EMBL" id="JASCZI010195539">
    <property type="protein sequence ID" value="MED6191382.1"/>
    <property type="molecule type" value="Genomic_DNA"/>
</dbReference>
<evidence type="ECO:0000313" key="2">
    <source>
        <dbReference type="Proteomes" id="UP001341840"/>
    </source>
</evidence>
<accession>A0ABU6X158</accession>
<proteinExistence type="predicted"/>
<organism evidence="1 2">
    <name type="scientific">Stylosanthes scabra</name>
    <dbReference type="NCBI Taxonomy" id="79078"/>
    <lineage>
        <taxon>Eukaryota</taxon>
        <taxon>Viridiplantae</taxon>
        <taxon>Streptophyta</taxon>
        <taxon>Embryophyta</taxon>
        <taxon>Tracheophyta</taxon>
        <taxon>Spermatophyta</taxon>
        <taxon>Magnoliopsida</taxon>
        <taxon>eudicotyledons</taxon>
        <taxon>Gunneridae</taxon>
        <taxon>Pentapetalae</taxon>
        <taxon>rosids</taxon>
        <taxon>fabids</taxon>
        <taxon>Fabales</taxon>
        <taxon>Fabaceae</taxon>
        <taxon>Papilionoideae</taxon>
        <taxon>50 kb inversion clade</taxon>
        <taxon>dalbergioids sensu lato</taxon>
        <taxon>Dalbergieae</taxon>
        <taxon>Pterocarpus clade</taxon>
        <taxon>Stylosanthes</taxon>
    </lineage>
</organism>
<gene>
    <name evidence="1" type="ORF">PIB30_115887</name>
</gene>